<accession>A0ABR9JJE3</accession>
<proteinExistence type="predicted"/>
<comment type="caution">
    <text evidence="2">The sequence shown here is derived from an EMBL/GenBank/DDBJ whole genome shotgun (WGS) entry which is preliminary data.</text>
</comment>
<gene>
    <name evidence="2" type="ORF">H4W34_000386</name>
</gene>
<dbReference type="Gene3D" id="2.130.10.10">
    <property type="entry name" value="YVTN repeat-like/Quinoprotein amine dehydrogenase"/>
    <property type="match status" value="1"/>
</dbReference>
<feature type="compositionally biased region" description="Basic and acidic residues" evidence="1">
    <location>
        <begin position="1"/>
        <end position="21"/>
    </location>
</feature>
<dbReference type="EMBL" id="JADBDZ010000001">
    <property type="protein sequence ID" value="MBE1530553.1"/>
    <property type="molecule type" value="Genomic_DNA"/>
</dbReference>
<dbReference type="Proteomes" id="UP000627838">
    <property type="component" value="Unassembled WGS sequence"/>
</dbReference>
<dbReference type="RefSeq" id="WP_192757543.1">
    <property type="nucleotide sequence ID" value="NZ_JADBDZ010000001.1"/>
</dbReference>
<feature type="region of interest" description="Disordered" evidence="1">
    <location>
        <begin position="1"/>
        <end position="38"/>
    </location>
</feature>
<name>A0ABR9JJE3_9ACTN</name>
<organism evidence="2 3">
    <name type="scientific">Actinomadura algeriensis</name>
    <dbReference type="NCBI Taxonomy" id="1679523"/>
    <lineage>
        <taxon>Bacteria</taxon>
        <taxon>Bacillati</taxon>
        <taxon>Actinomycetota</taxon>
        <taxon>Actinomycetes</taxon>
        <taxon>Streptosporangiales</taxon>
        <taxon>Thermomonosporaceae</taxon>
        <taxon>Actinomadura</taxon>
    </lineage>
</organism>
<dbReference type="InterPro" id="IPR015943">
    <property type="entry name" value="WD40/YVTN_repeat-like_dom_sf"/>
</dbReference>
<evidence type="ECO:0000313" key="2">
    <source>
        <dbReference type="EMBL" id="MBE1530553.1"/>
    </source>
</evidence>
<dbReference type="SUPFAM" id="SSF69322">
    <property type="entry name" value="Tricorn protease domain 2"/>
    <property type="match status" value="1"/>
</dbReference>
<protein>
    <submittedName>
        <fullName evidence="2">WD40 repeat protein</fullName>
    </submittedName>
</protein>
<keyword evidence="3" id="KW-1185">Reference proteome</keyword>
<sequence length="812" mass="87890">MTSRAEPREERRGEPRPEPRAARRASRRAAASAGRSPRGRWAELRLFAAARRRDPDVRDALARVAGTPGHRLRERALDAVATWWAETRDPDMRGFVLELGAVAAEPPARAPVLALLGRLGTDLDVGEAPAVPGLLTDPDPDVRGHATAFCLKASGEMLRALWALDTGPGSPLRNALLGAGEPPASGPLDGLWGEWLDRPDERVWDALSRWERPATGEMREGLSVVALGSDPEFLREPRYRAALIGALAFGGHPLRAIAERRLLGLRDQALVDELCAAALADAALVPICAKHRLAPKDPVRRVVFFLLTGQPEQHRAMDPDGSLLGLAYASASRAERERIQRAMLTAGDLDLVRVIVGDDRRARIPEMPPDEIRYLADQLAARREWDGLWSIVQDVPIAVGAELTGLFDDWTPRGDDERRVFELYRAADPAALHAAVELLRPYRSRVSHRTRLRFRGRVNDVSFAPDGPFLAVAGTNRVAGVFDLRSAELVERYDGFGSSVGRVLHTGDGVLIAAERTNRVDRDCRVVRCADGDARTLHTAPGSVTSLARTGGGGFVAGTRAGNLLLGTPDGVRPLPDEAFGVHREDWPRAVAAHAPSGRIAVFRSHLVVADPFADEPRMVLRSPATVCAAFIDADTLVAAWHGGLVRRLRGTDDPLFEPVETGRVLLDGVRGIGALPGTGEVVAVDAGGGLHVLHADTSEHTTVHRPPEWERPTSATVAPTGHFLAVGDIDGHTDLFDLRVREVPLIVARPVVDLVPRHLGIVATVLTDESLDPAAAPALRLLEACLEHRFRFDVEIGDAVRLSAGEFDISL</sequence>
<evidence type="ECO:0000256" key="1">
    <source>
        <dbReference type="SAM" id="MobiDB-lite"/>
    </source>
</evidence>
<reference evidence="2 3" key="1">
    <citation type="submission" date="2020-10" db="EMBL/GenBank/DDBJ databases">
        <title>Sequencing the genomes of 1000 actinobacteria strains.</title>
        <authorList>
            <person name="Klenk H.-P."/>
        </authorList>
    </citation>
    <scope>NUCLEOTIDE SEQUENCE [LARGE SCALE GENOMIC DNA]</scope>
    <source>
        <strain evidence="2 3">DSM 46744</strain>
    </source>
</reference>
<evidence type="ECO:0000313" key="3">
    <source>
        <dbReference type="Proteomes" id="UP000627838"/>
    </source>
</evidence>